<comment type="caution">
    <text evidence="1">The sequence shown here is derived from an EMBL/GenBank/DDBJ whole genome shotgun (WGS) entry which is preliminary data.</text>
</comment>
<dbReference type="AlphaFoldDB" id="A0A841GSK2"/>
<evidence type="ECO:0000313" key="2">
    <source>
        <dbReference type="Proteomes" id="UP000582837"/>
    </source>
</evidence>
<proteinExistence type="predicted"/>
<reference evidence="1 2" key="1">
    <citation type="submission" date="2020-08" db="EMBL/GenBank/DDBJ databases">
        <title>Genomic Encyclopedia of Type Strains, Phase IV (KMG-IV): sequencing the most valuable type-strain genomes for metagenomic binning, comparative biology and taxonomic classification.</title>
        <authorList>
            <person name="Goeker M."/>
        </authorList>
    </citation>
    <scope>NUCLEOTIDE SEQUENCE [LARGE SCALE GENOMIC DNA]</scope>
    <source>
        <strain evidence="1 2">DSM 29007</strain>
    </source>
</reference>
<accession>A0A841GSK2</accession>
<dbReference type="Proteomes" id="UP000582837">
    <property type="component" value="Unassembled WGS sequence"/>
</dbReference>
<evidence type="ECO:0000313" key="1">
    <source>
        <dbReference type="EMBL" id="MBB6069359.1"/>
    </source>
</evidence>
<organism evidence="1 2">
    <name type="scientific">Longimicrobium terrae</name>
    <dbReference type="NCBI Taxonomy" id="1639882"/>
    <lineage>
        <taxon>Bacteria</taxon>
        <taxon>Pseudomonadati</taxon>
        <taxon>Gemmatimonadota</taxon>
        <taxon>Longimicrobiia</taxon>
        <taxon>Longimicrobiales</taxon>
        <taxon>Longimicrobiaceae</taxon>
        <taxon>Longimicrobium</taxon>
    </lineage>
</organism>
<dbReference type="EMBL" id="JACHIA010000002">
    <property type="protein sequence ID" value="MBB6069359.1"/>
    <property type="molecule type" value="Genomic_DNA"/>
</dbReference>
<sequence length="35" mass="3780">MYRTLHDSDGPGVPSLLLVPRWTGMVGPRVTGTGR</sequence>
<name>A0A841GSK2_9BACT</name>
<gene>
    <name evidence="1" type="ORF">HNQ61_000974</name>
</gene>
<protein>
    <submittedName>
        <fullName evidence="1">Uncharacterized protein</fullName>
    </submittedName>
</protein>
<keyword evidence="2" id="KW-1185">Reference proteome</keyword>